<dbReference type="InterPro" id="IPR025714">
    <property type="entry name" value="Methyltranfer_dom"/>
</dbReference>
<accession>Q93574</accession>
<reference evidence="2 3" key="1">
    <citation type="journal article" date="1998" name="Science">
        <title>Genome sequence of the nematode C. elegans: a platform for investigating biology.</title>
        <authorList>
            <consortium name="The C. elegans sequencing consortium"/>
            <person name="Sulson J.E."/>
            <person name="Waterston R."/>
        </authorList>
    </citation>
    <scope>NUCLEOTIDE SEQUENCE [LARGE SCALE GENOMIC DNA]</scope>
    <source>
        <strain evidence="2 3">Bristol N2</strain>
    </source>
</reference>
<evidence type="ECO:0000313" key="3">
    <source>
        <dbReference type="Proteomes" id="UP000001940"/>
    </source>
</evidence>
<dbReference type="eggNOG" id="KOG2651">
    <property type="taxonomic scope" value="Eukaryota"/>
</dbReference>
<dbReference type="STRING" id="6239.F25H2.12a.1"/>
<organism evidence="2 3">
    <name type="scientific">Caenorhabditis elegans</name>
    <dbReference type="NCBI Taxonomy" id="6239"/>
    <lineage>
        <taxon>Eukaryota</taxon>
        <taxon>Metazoa</taxon>
        <taxon>Ecdysozoa</taxon>
        <taxon>Nematoda</taxon>
        <taxon>Chromadorea</taxon>
        <taxon>Rhabditida</taxon>
        <taxon>Rhabditina</taxon>
        <taxon>Rhabditomorpha</taxon>
        <taxon>Rhabditoidea</taxon>
        <taxon>Rhabditidae</taxon>
        <taxon>Peloderinae</taxon>
        <taxon>Caenorhabditis</taxon>
    </lineage>
</organism>
<dbReference type="SUPFAM" id="SSF53335">
    <property type="entry name" value="S-adenosyl-L-methionine-dependent methyltransferases"/>
    <property type="match status" value="1"/>
</dbReference>
<dbReference type="PANTHER" id="PTHR12496:SF2">
    <property type="entry name" value="METHYLTRANSFERASE-LIKE PROTEIN 25B"/>
    <property type="match status" value="1"/>
</dbReference>
<sequence>MESSKFDEVVSKYRRILNSRSIEYFASSSWDLLEDEWREYLNLESLEDVIVFVNSSDNLVSADCASIPHSLRDLKANLKLFEYNRKCVENPSDLWRQWTGTTRDGLNASFRTISSANGLVRKRIKAKKQHEIDRIVELISQIQIFQKDSADPIDSLVDIGAGIGHLSRMISIHNNISVMAVEGNQQFTLAANSLDEKLLLDSAKIGSRIENFNVKSTPIRYTNFVTEDLALKIDDFAVNSAILVGLHCCGDFSSTILKVFQKSEKSKALVLFGCCYHKEFQCFHFLRPENNENEREISENTSFGKSTVFPLSKKWENVEIDYLLREAACHNNENLEERFLKQKIDLSRYARSYLEKWIWKVSELPEDRNIGMCSVKCIENQTTFEEYIRKAMANRGNHLLDKVLQIIPQSELSAHVSSLRSSQFDSFEVLRCMFAPAIESAIIDDRVELLRENGINSRVVPLFEPSISPRNLAIIAYK</sequence>
<dbReference type="InterPro" id="IPR029063">
    <property type="entry name" value="SAM-dependent_MTases_sf"/>
</dbReference>
<dbReference type="GO" id="GO:0008168">
    <property type="term" value="F:methyltransferase activity"/>
    <property type="evidence" value="ECO:0007669"/>
    <property type="project" value="UniProtKB-KW"/>
</dbReference>
<dbReference type="RefSeq" id="NP_492768.1">
    <property type="nucleotide sequence ID" value="NM_060367.3"/>
</dbReference>
<dbReference type="Bgee" id="WBGene00009123">
    <property type="expression patterns" value="Expressed in germ line (C elegans) and 4 other cell types or tissues"/>
</dbReference>
<keyword evidence="2" id="KW-0808">Transferase</keyword>
<feature type="domain" description="Methyltransferase" evidence="1">
    <location>
        <begin position="127"/>
        <end position="278"/>
    </location>
</feature>
<dbReference type="Proteomes" id="UP000001940">
    <property type="component" value="Chromosome I"/>
</dbReference>
<dbReference type="EMBL" id="BX284601">
    <property type="protein sequence ID" value="CAB02100.1"/>
    <property type="molecule type" value="Genomic_DNA"/>
</dbReference>
<dbReference type="GeneID" id="172945"/>
<protein>
    <submittedName>
        <fullName evidence="2">Methyltransferase domain-containing protein</fullName>
    </submittedName>
</protein>
<evidence type="ECO:0000313" key="4">
    <source>
        <dbReference type="WormBase" id="F25H2.12a"/>
    </source>
</evidence>
<dbReference type="AGR" id="WB:WBGene00009123"/>
<gene>
    <name evidence="2" type="ORF">CELE_F25H2.12</name>
    <name evidence="2 4" type="ORF">F25H2.12</name>
</gene>
<dbReference type="FunCoup" id="Q93574">
    <property type="interactions" value="1765"/>
</dbReference>
<dbReference type="PhylomeDB" id="Q93574"/>
<dbReference type="OrthoDB" id="5875367at2759"/>
<dbReference type="InterPro" id="IPR052220">
    <property type="entry name" value="METTL25"/>
</dbReference>
<proteinExistence type="predicted"/>
<dbReference type="CTD" id="172945"/>
<dbReference type="UCSC" id="F25H2.12b">
    <property type="organism name" value="c. elegans"/>
</dbReference>
<evidence type="ECO:0000259" key="1">
    <source>
        <dbReference type="Pfam" id="PF13679"/>
    </source>
</evidence>
<dbReference type="GO" id="GO:0032259">
    <property type="term" value="P:methylation"/>
    <property type="evidence" value="ECO:0007669"/>
    <property type="project" value="UniProtKB-KW"/>
</dbReference>
<keyword evidence="3" id="KW-1185">Reference proteome</keyword>
<evidence type="ECO:0000313" key="2">
    <source>
        <dbReference type="EMBL" id="CAB02100.1"/>
    </source>
</evidence>
<dbReference type="Pfam" id="PF13679">
    <property type="entry name" value="Methyltransf_32"/>
    <property type="match status" value="1"/>
</dbReference>
<name>Q93574_CAEEL</name>
<dbReference type="ExpressionAtlas" id="Q93574">
    <property type="expression patterns" value="baseline and differential"/>
</dbReference>
<keyword evidence="2" id="KW-0489">Methyltransferase</keyword>
<dbReference type="PaxDb" id="6239-F25H2.12a"/>
<dbReference type="PANTHER" id="PTHR12496">
    <property type="entry name" value="CGI-41 METHYLTRANSFERASE"/>
    <property type="match status" value="1"/>
</dbReference>
<dbReference type="WormBase" id="F25H2.12a">
    <property type="protein sequence ID" value="CE09657"/>
    <property type="gene ID" value="WBGene00009123"/>
</dbReference>
<dbReference type="InParanoid" id="Q93574"/>
<dbReference type="PIR" id="T21353">
    <property type="entry name" value="T21353"/>
</dbReference>
<dbReference type="AlphaFoldDB" id="Q93574"/>
<dbReference type="GO" id="GO:0055120">
    <property type="term" value="C:striated muscle dense body"/>
    <property type="evidence" value="ECO:0007005"/>
    <property type="project" value="WormBase"/>
</dbReference>
<dbReference type="OMA" id="IVGLHPC"/>
<dbReference type="GO" id="GO:0005737">
    <property type="term" value="C:cytoplasm"/>
    <property type="evidence" value="ECO:0007005"/>
    <property type="project" value="WormBase"/>
</dbReference>
<dbReference type="KEGG" id="cel:CELE_F25H2.12"/>